<dbReference type="PANTHER" id="PTHR38248">
    <property type="entry name" value="FUNK1 6"/>
    <property type="match status" value="1"/>
</dbReference>
<evidence type="ECO:0000313" key="4">
    <source>
        <dbReference type="Proteomes" id="UP000244855"/>
    </source>
</evidence>
<dbReference type="EMBL" id="KZ805701">
    <property type="protein sequence ID" value="PVH92261.1"/>
    <property type="molecule type" value="Genomic_DNA"/>
</dbReference>
<feature type="region of interest" description="Disordered" evidence="1">
    <location>
        <begin position="532"/>
        <end position="572"/>
    </location>
</feature>
<evidence type="ECO:0000313" key="3">
    <source>
        <dbReference type="EMBL" id="PVH92261.1"/>
    </source>
</evidence>
<dbReference type="STRING" id="97972.A0A2V1D2L9"/>
<proteinExistence type="predicted"/>
<evidence type="ECO:0000259" key="2">
    <source>
        <dbReference type="Pfam" id="PF17667"/>
    </source>
</evidence>
<dbReference type="Gene3D" id="1.10.510.10">
    <property type="entry name" value="Transferase(Phosphotransferase) domain 1"/>
    <property type="match status" value="1"/>
</dbReference>
<evidence type="ECO:0000256" key="1">
    <source>
        <dbReference type="SAM" id="MobiDB-lite"/>
    </source>
</evidence>
<accession>A0A2V1D2L9</accession>
<organism evidence="3 4">
    <name type="scientific">Periconia macrospinosa</name>
    <dbReference type="NCBI Taxonomy" id="97972"/>
    <lineage>
        <taxon>Eukaryota</taxon>
        <taxon>Fungi</taxon>
        <taxon>Dikarya</taxon>
        <taxon>Ascomycota</taxon>
        <taxon>Pezizomycotina</taxon>
        <taxon>Dothideomycetes</taxon>
        <taxon>Pleosporomycetidae</taxon>
        <taxon>Pleosporales</taxon>
        <taxon>Massarineae</taxon>
        <taxon>Periconiaceae</taxon>
        <taxon>Periconia</taxon>
    </lineage>
</organism>
<gene>
    <name evidence="3" type="ORF">DM02DRAFT_663109</name>
</gene>
<reference evidence="3 4" key="1">
    <citation type="journal article" date="2018" name="Sci. Rep.">
        <title>Comparative genomics provides insights into the lifestyle and reveals functional heterogeneity of dark septate endophytic fungi.</title>
        <authorList>
            <person name="Knapp D.G."/>
            <person name="Nemeth J.B."/>
            <person name="Barry K."/>
            <person name="Hainaut M."/>
            <person name="Henrissat B."/>
            <person name="Johnson J."/>
            <person name="Kuo A."/>
            <person name="Lim J.H.P."/>
            <person name="Lipzen A."/>
            <person name="Nolan M."/>
            <person name="Ohm R.A."/>
            <person name="Tamas L."/>
            <person name="Grigoriev I.V."/>
            <person name="Spatafora J.W."/>
            <person name="Nagy L.G."/>
            <person name="Kovacs G.M."/>
        </authorList>
    </citation>
    <scope>NUCLEOTIDE SEQUENCE [LARGE SCALE GENOMIC DNA]</scope>
    <source>
        <strain evidence="3 4">DSE2036</strain>
    </source>
</reference>
<dbReference type="OrthoDB" id="5584477at2759"/>
<dbReference type="AlphaFoldDB" id="A0A2V1D2L9"/>
<dbReference type="SUPFAM" id="SSF56112">
    <property type="entry name" value="Protein kinase-like (PK-like)"/>
    <property type="match status" value="1"/>
</dbReference>
<sequence>MADGSRLEIIKANPIGKGLNAFRTSFESTSRGLAISGLNGPYNISGEELRNSLLDLILALLSLPASRSLPSEGSNINLFGDLSVLNTAVNSGNFDIERILPLLRAVLNNEPDEVVWNNVYAAVAASTAFTVAKPTTPPLSAPSLTASFQQTPWLHNTGSFANSTEHRKYVDGVLKEELGQLYVGIPGFVDAYFGSVPGLKSVAQAVFDKCKEGDNPLYQEESGWQGWPEGARERDVLSWFAPLTGQLLDFAAENQPASRLRRRPLAQPHQPVQGSTADRKLDVGFVDDPSAGVDSKCRWSQILIPGELKSNPLADKASKAWLDLGRYAREVLAAQDSRRFVLGFTLCGSRMRLWEFDRLGGIASTQFDINEDGLQFVSAVLGFLWLNEEQLGFDPTIVTAGDKRYIEIKQGTERLVIDKVIKRVPCVAGRATTCWKVHREGDESRKPFVVKDSWQFPEREEEGELLREATDKDVVNVARYYHHETVHVGGKDDDIRGSVRRDLDITKATNYKPESLMPPPSTAGRRISRIGRSSSIAGRKRSSSCTDAPLPPTKRTCSSSPTKDDRAATSNRVHRRVVVRDYGEAVYKASSRASLLAALEGCIEGYESLHTRAGMLQCDISPNNLMMNEENDNPSWGAFLIDLDLAIKEQREKSSGARGKTGTRAFMAIGALLDDEEPHSFMHDLESFFWVFFWICIHYNGSQERVVPRFDKWNFADTEELATMKLGIVSDDAIFHKTAQEYFTEYYQPLIPYVNRLRRKVFPSGGRWRDPNPKLCFEMKEILRAARDDLKQLEE</sequence>
<dbReference type="Proteomes" id="UP000244855">
    <property type="component" value="Unassembled WGS sequence"/>
</dbReference>
<keyword evidence="4" id="KW-1185">Reference proteome</keyword>
<dbReference type="Pfam" id="PF17667">
    <property type="entry name" value="Pkinase_fungal"/>
    <property type="match status" value="1"/>
</dbReference>
<dbReference type="PANTHER" id="PTHR38248:SF2">
    <property type="entry name" value="FUNK1 11"/>
    <property type="match status" value="1"/>
</dbReference>
<dbReference type="InterPro" id="IPR011009">
    <property type="entry name" value="Kinase-like_dom_sf"/>
</dbReference>
<protein>
    <recommendedName>
        <fullName evidence="2">Fungal-type protein kinase domain-containing protein</fullName>
    </recommendedName>
</protein>
<dbReference type="InterPro" id="IPR040976">
    <property type="entry name" value="Pkinase_fungal"/>
</dbReference>
<feature type="domain" description="Fungal-type protein kinase" evidence="2">
    <location>
        <begin position="281"/>
        <end position="696"/>
    </location>
</feature>
<name>A0A2V1D2L9_9PLEO</name>